<proteinExistence type="predicted"/>
<gene>
    <name evidence="2" type="ORF">BIV57_09305</name>
</gene>
<dbReference type="Proteomes" id="UP000243342">
    <property type="component" value="Unassembled WGS sequence"/>
</dbReference>
<name>A0A1J7BGI1_9ACTN</name>
<evidence type="ECO:0000313" key="3">
    <source>
        <dbReference type="Proteomes" id="UP000243342"/>
    </source>
</evidence>
<feature type="compositionally biased region" description="Pro residues" evidence="1">
    <location>
        <begin position="1"/>
        <end position="14"/>
    </location>
</feature>
<feature type="region of interest" description="Disordered" evidence="1">
    <location>
        <begin position="1"/>
        <end position="98"/>
    </location>
</feature>
<evidence type="ECO:0000256" key="1">
    <source>
        <dbReference type="SAM" id="MobiDB-lite"/>
    </source>
</evidence>
<feature type="compositionally biased region" description="Acidic residues" evidence="1">
    <location>
        <begin position="41"/>
        <end position="60"/>
    </location>
</feature>
<organism evidence="2 3">
    <name type="scientific">Mangrovactinospora gilvigrisea</name>
    <dbReference type="NCBI Taxonomy" id="1428644"/>
    <lineage>
        <taxon>Bacteria</taxon>
        <taxon>Bacillati</taxon>
        <taxon>Actinomycetota</taxon>
        <taxon>Actinomycetes</taxon>
        <taxon>Kitasatosporales</taxon>
        <taxon>Streptomycetaceae</taxon>
        <taxon>Mangrovactinospora</taxon>
    </lineage>
</organism>
<reference evidence="2 3" key="1">
    <citation type="submission" date="2016-10" db="EMBL/GenBank/DDBJ databases">
        <title>Genome sequence of Streptomyces gilvigriseus MUSC 26.</title>
        <authorList>
            <person name="Lee L.-H."/>
            <person name="Ser H.-L."/>
        </authorList>
    </citation>
    <scope>NUCLEOTIDE SEQUENCE [LARGE SCALE GENOMIC DNA]</scope>
    <source>
        <strain evidence="2 3">MUSC 26</strain>
    </source>
</reference>
<dbReference type="EMBL" id="MLCF01000043">
    <property type="protein sequence ID" value="OIV37758.1"/>
    <property type="molecule type" value="Genomic_DNA"/>
</dbReference>
<keyword evidence="3" id="KW-1185">Reference proteome</keyword>
<comment type="caution">
    <text evidence="2">The sequence shown here is derived from an EMBL/GenBank/DDBJ whole genome shotgun (WGS) entry which is preliminary data.</text>
</comment>
<sequence>MPPPVAEPRPPPLPAARRRPPLPPWPPMLEAAGSMRRVDGPDEDGPDEDGPDEGGPDEDGGGPVLRGPPDARREPEPPVAPRNQDGGLAPDRDGPLRR</sequence>
<accession>A0A1J7BGI1</accession>
<evidence type="ECO:0000313" key="2">
    <source>
        <dbReference type="EMBL" id="OIV37758.1"/>
    </source>
</evidence>
<protein>
    <submittedName>
        <fullName evidence="2">Uncharacterized protein</fullName>
    </submittedName>
</protein>
<dbReference type="AlphaFoldDB" id="A0A1J7BGI1"/>